<dbReference type="AlphaFoldDB" id="A0A6A5VFD4"/>
<feature type="chain" id="PRO_5025532641" description="Ubiquitin 3 binding protein But2 C-terminal domain-containing protein" evidence="1">
    <location>
        <begin position="21"/>
        <end position="311"/>
    </location>
</feature>
<protein>
    <recommendedName>
        <fullName evidence="4">Ubiquitin 3 binding protein But2 C-terminal domain-containing protein</fullName>
    </recommendedName>
</protein>
<dbReference type="EMBL" id="ML976690">
    <property type="protein sequence ID" value="KAF1971957.1"/>
    <property type="molecule type" value="Genomic_DNA"/>
</dbReference>
<proteinExistence type="predicted"/>
<gene>
    <name evidence="2" type="ORF">BU23DRAFT_599902</name>
</gene>
<organism evidence="2 3">
    <name type="scientific">Bimuria novae-zelandiae CBS 107.79</name>
    <dbReference type="NCBI Taxonomy" id="1447943"/>
    <lineage>
        <taxon>Eukaryota</taxon>
        <taxon>Fungi</taxon>
        <taxon>Dikarya</taxon>
        <taxon>Ascomycota</taxon>
        <taxon>Pezizomycotina</taxon>
        <taxon>Dothideomycetes</taxon>
        <taxon>Pleosporomycetidae</taxon>
        <taxon>Pleosporales</taxon>
        <taxon>Massarineae</taxon>
        <taxon>Didymosphaeriaceae</taxon>
        <taxon>Bimuria</taxon>
    </lineage>
</organism>
<reference evidence="2" key="1">
    <citation type="journal article" date="2020" name="Stud. Mycol.">
        <title>101 Dothideomycetes genomes: a test case for predicting lifestyles and emergence of pathogens.</title>
        <authorList>
            <person name="Haridas S."/>
            <person name="Albert R."/>
            <person name="Binder M."/>
            <person name="Bloem J."/>
            <person name="Labutti K."/>
            <person name="Salamov A."/>
            <person name="Andreopoulos B."/>
            <person name="Baker S."/>
            <person name="Barry K."/>
            <person name="Bills G."/>
            <person name="Bluhm B."/>
            <person name="Cannon C."/>
            <person name="Castanera R."/>
            <person name="Culley D."/>
            <person name="Daum C."/>
            <person name="Ezra D."/>
            <person name="Gonzalez J."/>
            <person name="Henrissat B."/>
            <person name="Kuo A."/>
            <person name="Liang C."/>
            <person name="Lipzen A."/>
            <person name="Lutzoni F."/>
            <person name="Magnuson J."/>
            <person name="Mondo S."/>
            <person name="Nolan M."/>
            <person name="Ohm R."/>
            <person name="Pangilinan J."/>
            <person name="Park H.-J."/>
            <person name="Ramirez L."/>
            <person name="Alfaro M."/>
            <person name="Sun H."/>
            <person name="Tritt A."/>
            <person name="Yoshinaga Y."/>
            <person name="Zwiers L.-H."/>
            <person name="Turgeon B."/>
            <person name="Goodwin S."/>
            <person name="Spatafora J."/>
            <person name="Crous P."/>
            <person name="Grigoriev I."/>
        </authorList>
    </citation>
    <scope>NUCLEOTIDE SEQUENCE</scope>
    <source>
        <strain evidence="2">CBS 107.79</strain>
    </source>
</reference>
<evidence type="ECO:0000313" key="3">
    <source>
        <dbReference type="Proteomes" id="UP000800036"/>
    </source>
</evidence>
<dbReference type="Proteomes" id="UP000800036">
    <property type="component" value="Unassembled WGS sequence"/>
</dbReference>
<sequence>MAGLGAELGLGFAFILIALAPMVPDWLKKNEGPTVSVKIMAGMPDDQTGTSSFGGSIPQIALFDVNGGRLGYWRNEDKKTISKGSMVELQVPYIKTDDNQKPEYITLTASNFDAVCIVSVVVTHPTSSDTYAFLPGEVAGVCKDQVWEGEENSTLVSEQVSSIQFKNPNDGQMALARPKCLWIDSADEHGEKRTKWKGMSVHLPDFKLDNSVFKGWEEHPEQMLCPPVFDKAPTYGADLPMVEFPACKPWLVPDQNGNVNEDVCKETGLDTIEIKELSETFKLGYPQEEDYRLNNCRRSVRQRDRPVPGCT</sequence>
<evidence type="ECO:0008006" key="4">
    <source>
        <dbReference type="Google" id="ProtNLM"/>
    </source>
</evidence>
<keyword evidence="1" id="KW-0732">Signal</keyword>
<evidence type="ECO:0000256" key="1">
    <source>
        <dbReference type="SAM" id="SignalP"/>
    </source>
</evidence>
<accession>A0A6A5VFD4</accession>
<keyword evidence="3" id="KW-1185">Reference proteome</keyword>
<feature type="signal peptide" evidence="1">
    <location>
        <begin position="1"/>
        <end position="20"/>
    </location>
</feature>
<name>A0A6A5VFD4_9PLEO</name>
<dbReference type="OrthoDB" id="3794420at2759"/>
<evidence type="ECO:0000313" key="2">
    <source>
        <dbReference type="EMBL" id="KAF1971957.1"/>
    </source>
</evidence>